<dbReference type="InterPro" id="IPR029346">
    <property type="entry name" value="USP_C"/>
</dbReference>
<evidence type="ECO:0000256" key="6">
    <source>
        <dbReference type="ARBA" id="ARBA00022801"/>
    </source>
</evidence>
<evidence type="ECO:0000256" key="3">
    <source>
        <dbReference type="ARBA" id="ARBA00012759"/>
    </source>
</evidence>
<evidence type="ECO:0000256" key="8">
    <source>
        <dbReference type="SAM" id="MobiDB-lite"/>
    </source>
</evidence>
<dbReference type="Pfam" id="PF12436">
    <property type="entry name" value="USP7_ICP0_bdg"/>
    <property type="match status" value="1"/>
</dbReference>
<reference evidence="12" key="2">
    <citation type="submission" date="2015-01" db="EMBL/GenBank/DDBJ databases">
        <title>Evolutionary Origins and Diversification of the Mycorrhizal Mutualists.</title>
        <authorList>
            <consortium name="DOE Joint Genome Institute"/>
            <consortium name="Mycorrhizal Genomics Consortium"/>
            <person name="Kohler A."/>
            <person name="Kuo A."/>
            <person name="Nagy L.G."/>
            <person name="Floudas D."/>
            <person name="Copeland A."/>
            <person name="Barry K.W."/>
            <person name="Cichocki N."/>
            <person name="Veneault-Fourrey C."/>
            <person name="LaButti K."/>
            <person name="Lindquist E.A."/>
            <person name="Lipzen A."/>
            <person name="Lundell T."/>
            <person name="Morin E."/>
            <person name="Murat C."/>
            <person name="Riley R."/>
            <person name="Ohm R."/>
            <person name="Sun H."/>
            <person name="Tunlid A."/>
            <person name="Henrissat B."/>
            <person name="Grigoriev I.V."/>
            <person name="Hibbett D.S."/>
            <person name="Martin F."/>
        </authorList>
    </citation>
    <scope>NUCLEOTIDE SEQUENCE [LARGE SCALE GENOMIC DNA]</scope>
    <source>
        <strain evidence="12">441</strain>
    </source>
</reference>
<feature type="domain" description="Ubiquitin carboxyl-terminal hydrolase C-terminal" evidence="10">
    <location>
        <begin position="371"/>
        <end position="470"/>
    </location>
</feature>
<evidence type="ECO:0000256" key="1">
    <source>
        <dbReference type="ARBA" id="ARBA00000707"/>
    </source>
</evidence>
<dbReference type="EC" id="3.4.19.12" evidence="3"/>
<feature type="domain" description="Ubiquitin carboxyl-terminal hydrolase 7 ICP0-binding" evidence="9">
    <location>
        <begin position="111"/>
        <end position="358"/>
    </location>
</feature>
<dbReference type="FunFam" id="3.10.20.90:FF:000215">
    <property type="entry name" value="Ubiquitin carboxyl-terminal hydrolase 7, variant"/>
    <property type="match status" value="1"/>
</dbReference>
<keyword evidence="12" id="KW-1185">Reference proteome</keyword>
<evidence type="ECO:0000256" key="2">
    <source>
        <dbReference type="ARBA" id="ARBA00009085"/>
    </source>
</evidence>
<dbReference type="OrthoDB" id="289038at2759"/>
<dbReference type="Proteomes" id="UP000054018">
    <property type="component" value="Unassembled WGS sequence"/>
</dbReference>
<evidence type="ECO:0000256" key="5">
    <source>
        <dbReference type="ARBA" id="ARBA00022786"/>
    </source>
</evidence>
<dbReference type="EMBL" id="KN833726">
    <property type="protein sequence ID" value="KIK23400.1"/>
    <property type="molecule type" value="Genomic_DNA"/>
</dbReference>
<dbReference type="HOGENOM" id="CLU_686175_0_0_1"/>
<evidence type="ECO:0000256" key="4">
    <source>
        <dbReference type="ARBA" id="ARBA00022670"/>
    </source>
</evidence>
<evidence type="ECO:0000313" key="11">
    <source>
        <dbReference type="EMBL" id="KIK23400.1"/>
    </source>
</evidence>
<keyword evidence="7" id="KW-0788">Thiol protease</keyword>
<sequence>MSSRSRTLSSATHTQSVTMNIPWGPVHRGRRLDEERPEAKRRKREEQPLHLTSRVVTDDTFARHEGFDLATFDDKSWPQLNLPSFCVLKQEPYNVFKSRVAARFQLPENKVRLWVLVNRQNKTVRPDMPIPENGPSLTVEAIRHNMAARQKDLRLYLDVIPDPSKPDPPPWHIMIFLKHFDTSKQSLFGVGKVYVSRNSKVQDLHPIINERMRWTSGTPLRLYEEIKPGMIESMKAKSTIDQSEIQDGDVICFQVEQAEKELRDLEKLDLYSNPAQFYGFLQNRVTIFFRPRLGRRDNDHPEFDLVLSKKDNYDMMSQKAGEYLRHDPIKLRFTTTHAANGAAKEVLKWSPNQSIADVMGLNYVNPTTTVILYEKLDVSIVEPEVMRSLKVIWIGIQTREEAFYPVLLPRTSKIRDLANQLAQIVTLTPGGTGKIRVFEVSKDGKTKEFMDSDTIGSVPDQVDLYAEVWAHTRTYNVIDLATQEIPRA</sequence>
<keyword evidence="5" id="KW-0833">Ubl conjugation pathway</keyword>
<protein>
    <recommendedName>
        <fullName evidence="3">ubiquitinyl hydrolase 1</fullName>
        <ecNumber evidence="3">3.4.19.12</ecNumber>
    </recommendedName>
</protein>
<feature type="compositionally biased region" description="Polar residues" evidence="8">
    <location>
        <begin position="1"/>
        <end position="19"/>
    </location>
</feature>
<keyword evidence="4" id="KW-0645">Protease</keyword>
<evidence type="ECO:0000256" key="7">
    <source>
        <dbReference type="ARBA" id="ARBA00022807"/>
    </source>
</evidence>
<feature type="compositionally biased region" description="Basic and acidic residues" evidence="8">
    <location>
        <begin position="31"/>
        <end position="48"/>
    </location>
</feature>
<keyword evidence="6" id="KW-0378">Hydrolase</keyword>
<evidence type="ECO:0000313" key="12">
    <source>
        <dbReference type="Proteomes" id="UP000054018"/>
    </source>
</evidence>
<feature type="region of interest" description="Disordered" evidence="8">
    <location>
        <begin position="1"/>
        <end position="50"/>
    </location>
</feature>
<dbReference type="GO" id="GO:0004843">
    <property type="term" value="F:cysteine-type deubiquitinase activity"/>
    <property type="evidence" value="ECO:0007669"/>
    <property type="project" value="UniProtKB-EC"/>
</dbReference>
<dbReference type="InterPro" id="IPR024729">
    <property type="entry name" value="USP7_ICP0-binding_dom"/>
</dbReference>
<dbReference type="Gene3D" id="3.10.20.90">
    <property type="entry name" value="Phosphatidylinositol 3-kinase Catalytic Subunit, Chain A, domain 1"/>
    <property type="match status" value="2"/>
</dbReference>
<accession>A0A0C9YEW6</accession>
<gene>
    <name evidence="11" type="ORF">PISMIDRAFT_10907</name>
</gene>
<comment type="similarity">
    <text evidence="2">Belongs to the peptidase C19 family.</text>
</comment>
<dbReference type="AlphaFoldDB" id="A0A0C9YEW6"/>
<proteinExistence type="inferred from homology"/>
<comment type="catalytic activity">
    <reaction evidence="1">
        <text>Thiol-dependent hydrolysis of ester, thioester, amide, peptide and isopeptide bonds formed by the C-terminal Gly of ubiquitin (a 76-residue protein attached to proteins as an intracellular targeting signal).</text>
        <dbReference type="EC" id="3.4.19.12"/>
    </reaction>
</comment>
<dbReference type="Pfam" id="PF14533">
    <property type="entry name" value="USP7_C2"/>
    <property type="match status" value="1"/>
</dbReference>
<evidence type="ECO:0000259" key="10">
    <source>
        <dbReference type="Pfam" id="PF14533"/>
    </source>
</evidence>
<evidence type="ECO:0000259" key="9">
    <source>
        <dbReference type="Pfam" id="PF12436"/>
    </source>
</evidence>
<name>A0A0C9YEW6_9AGAM</name>
<reference evidence="11 12" key="1">
    <citation type="submission" date="2014-04" db="EMBL/GenBank/DDBJ databases">
        <authorList>
            <consortium name="DOE Joint Genome Institute"/>
            <person name="Kuo A."/>
            <person name="Kohler A."/>
            <person name="Costa M.D."/>
            <person name="Nagy L.G."/>
            <person name="Floudas D."/>
            <person name="Copeland A."/>
            <person name="Barry K.W."/>
            <person name="Cichocki N."/>
            <person name="Veneault-Fourrey C."/>
            <person name="LaButti K."/>
            <person name="Lindquist E.A."/>
            <person name="Lipzen A."/>
            <person name="Lundell T."/>
            <person name="Morin E."/>
            <person name="Murat C."/>
            <person name="Sun H."/>
            <person name="Tunlid A."/>
            <person name="Henrissat B."/>
            <person name="Grigoriev I.V."/>
            <person name="Hibbett D.S."/>
            <person name="Martin F."/>
            <person name="Nordberg H.P."/>
            <person name="Cantor M.N."/>
            <person name="Hua S.X."/>
        </authorList>
    </citation>
    <scope>NUCLEOTIDE SEQUENCE [LARGE SCALE GENOMIC DNA]</scope>
    <source>
        <strain evidence="11 12">441</strain>
    </source>
</reference>
<organism evidence="11 12">
    <name type="scientific">Pisolithus microcarpus 441</name>
    <dbReference type="NCBI Taxonomy" id="765257"/>
    <lineage>
        <taxon>Eukaryota</taxon>
        <taxon>Fungi</taxon>
        <taxon>Dikarya</taxon>
        <taxon>Basidiomycota</taxon>
        <taxon>Agaricomycotina</taxon>
        <taxon>Agaricomycetes</taxon>
        <taxon>Agaricomycetidae</taxon>
        <taxon>Boletales</taxon>
        <taxon>Sclerodermatineae</taxon>
        <taxon>Pisolithaceae</taxon>
        <taxon>Pisolithus</taxon>
    </lineage>
</organism>
<dbReference type="STRING" id="765257.A0A0C9YEW6"/>
<dbReference type="GO" id="GO:0006508">
    <property type="term" value="P:proteolysis"/>
    <property type="evidence" value="ECO:0007669"/>
    <property type="project" value="UniProtKB-KW"/>
</dbReference>